<dbReference type="GeneID" id="19167034"/>
<dbReference type="EMBL" id="AMGY01000002">
    <property type="protein sequence ID" value="EXJ89837.1"/>
    <property type="molecule type" value="Genomic_DNA"/>
</dbReference>
<dbReference type="OrthoDB" id="4106209at2759"/>
<feature type="compositionally biased region" description="Polar residues" evidence="1">
    <location>
        <begin position="267"/>
        <end position="295"/>
    </location>
</feature>
<evidence type="ECO:0000313" key="2">
    <source>
        <dbReference type="EMBL" id="EXJ89837.1"/>
    </source>
</evidence>
<dbReference type="RefSeq" id="XP_007731234.1">
    <property type="nucleotide sequence ID" value="XM_007733044.1"/>
</dbReference>
<dbReference type="STRING" id="1182542.W9YAJ2"/>
<feature type="region of interest" description="Disordered" evidence="1">
    <location>
        <begin position="111"/>
        <end position="130"/>
    </location>
</feature>
<feature type="region of interest" description="Disordered" evidence="1">
    <location>
        <begin position="234"/>
        <end position="310"/>
    </location>
</feature>
<organism evidence="2 3">
    <name type="scientific">Capronia epimyces CBS 606.96</name>
    <dbReference type="NCBI Taxonomy" id="1182542"/>
    <lineage>
        <taxon>Eukaryota</taxon>
        <taxon>Fungi</taxon>
        <taxon>Dikarya</taxon>
        <taxon>Ascomycota</taxon>
        <taxon>Pezizomycotina</taxon>
        <taxon>Eurotiomycetes</taxon>
        <taxon>Chaetothyriomycetidae</taxon>
        <taxon>Chaetothyriales</taxon>
        <taxon>Herpotrichiellaceae</taxon>
        <taxon>Capronia</taxon>
    </lineage>
</organism>
<feature type="region of interest" description="Disordered" evidence="1">
    <location>
        <begin position="137"/>
        <end position="177"/>
    </location>
</feature>
<comment type="caution">
    <text evidence="2">The sequence shown here is derived from an EMBL/GenBank/DDBJ whole genome shotgun (WGS) entry which is preliminary data.</text>
</comment>
<proteinExistence type="predicted"/>
<name>W9YAJ2_9EURO</name>
<evidence type="ECO:0000256" key="1">
    <source>
        <dbReference type="SAM" id="MobiDB-lite"/>
    </source>
</evidence>
<evidence type="ECO:0000313" key="3">
    <source>
        <dbReference type="Proteomes" id="UP000019478"/>
    </source>
</evidence>
<sequence>MRKPCIADLIYQKTFPKPKQSDPASFYIHVHRHIVGEIRAEVQTFYGAIDTLEAQYPGLDYTYPPHRRRLSRYTWHRRLFRVFDELGLTNGEILSLCKWEGTRAAKERYEEEAETEVRTTTGNDVVAIPVGSGPRAVFEDLSRSDSDDQSETVAAEAEQEDSDPFKVGQQLVDSRSPDPANEIFEVLRDVMLSRLQGESLATNQALEQWLKEALERHEMDMESAMRVIQSLETGHTRTSMEDNTNEPVHSEQEQAPPQPPTFIGPPVQTSSIYDEQIMNDHSVQTNSTRLASDSGTMDLYFPRTRPEIAR</sequence>
<accession>W9YAJ2</accession>
<reference evidence="2 3" key="1">
    <citation type="submission" date="2013-03" db="EMBL/GenBank/DDBJ databases">
        <title>The Genome Sequence of Capronia epimyces CBS 606.96.</title>
        <authorList>
            <consortium name="The Broad Institute Genomics Platform"/>
            <person name="Cuomo C."/>
            <person name="de Hoog S."/>
            <person name="Gorbushina A."/>
            <person name="Walker B."/>
            <person name="Young S.K."/>
            <person name="Zeng Q."/>
            <person name="Gargeya S."/>
            <person name="Fitzgerald M."/>
            <person name="Haas B."/>
            <person name="Abouelleil A."/>
            <person name="Allen A.W."/>
            <person name="Alvarado L."/>
            <person name="Arachchi H.M."/>
            <person name="Berlin A.M."/>
            <person name="Chapman S.B."/>
            <person name="Gainer-Dewar J."/>
            <person name="Goldberg J."/>
            <person name="Griggs A."/>
            <person name="Gujja S."/>
            <person name="Hansen M."/>
            <person name="Howarth C."/>
            <person name="Imamovic A."/>
            <person name="Ireland A."/>
            <person name="Larimer J."/>
            <person name="McCowan C."/>
            <person name="Murphy C."/>
            <person name="Pearson M."/>
            <person name="Poon T.W."/>
            <person name="Priest M."/>
            <person name="Roberts A."/>
            <person name="Saif S."/>
            <person name="Shea T."/>
            <person name="Sisk P."/>
            <person name="Sykes S."/>
            <person name="Wortman J."/>
            <person name="Nusbaum C."/>
            <person name="Birren B."/>
        </authorList>
    </citation>
    <scope>NUCLEOTIDE SEQUENCE [LARGE SCALE GENOMIC DNA]</scope>
    <source>
        <strain evidence="2 3">CBS 606.96</strain>
    </source>
</reference>
<feature type="compositionally biased region" description="Basic and acidic residues" evidence="1">
    <location>
        <begin position="137"/>
        <end position="146"/>
    </location>
</feature>
<keyword evidence="3" id="KW-1185">Reference proteome</keyword>
<gene>
    <name evidence="2" type="ORF">A1O3_02904</name>
</gene>
<dbReference type="eggNOG" id="ENOG502SHH7">
    <property type="taxonomic scope" value="Eukaryota"/>
</dbReference>
<protein>
    <submittedName>
        <fullName evidence="2">Uncharacterized protein</fullName>
    </submittedName>
</protein>
<dbReference type="HOGENOM" id="CLU_048612_1_1_1"/>
<dbReference type="AlphaFoldDB" id="W9YAJ2"/>
<dbReference type="Proteomes" id="UP000019478">
    <property type="component" value="Unassembled WGS sequence"/>
</dbReference>